<dbReference type="GO" id="GO:0015276">
    <property type="term" value="F:ligand-gated monoatomic ion channel activity"/>
    <property type="evidence" value="ECO:0007669"/>
    <property type="project" value="InterPro"/>
</dbReference>
<evidence type="ECO:0000256" key="6">
    <source>
        <dbReference type="ARBA" id="ARBA00022729"/>
    </source>
</evidence>
<keyword evidence="12 15" id="KW-1071">Ligand-gated ion channel</keyword>
<keyword evidence="13 15" id="KW-0407">Ion channel</keyword>
<keyword evidence="10 15" id="KW-0675">Receptor</keyword>
<keyword evidence="5 18" id="KW-0812">Transmembrane</keyword>
<sequence length="938" mass="105137">MHHLVLLVFIIINFIFIFMVSAGTLNIRVGMILDMDSSVGKTSRLCIKMAIDDFYRTPHNYTTKIIPYFRDSKSDTLQAASAAIHLLKDVQVMAIIGPHRSSQADFVVDIGNKSKVPILSLATSTSISPNQNPYFIRVSHNSSSQARPIAAIIDHFRWREVVFVNEQSDFGRDLIPYLSEALLNIGARITYRAVISPSPSEAEISEELLKLQANQTRVFVVHLLPKSASLFFKKANEMGMMQKGYAWIITDVLTSLLHTLDVSSMQGVVGVKPYLPRSIELNKFEKRWRRRYQSENPNPELDMYGIWSYDATYALATALERVGSDIAPTFDRKSNPVTDLDAIGTSKLGPKLLSEVGKTRLNGLSGNFSVVDGQLQPLDYQIVNIIEEEEEKIVGFWTWHHGISKDVRDIKWPGNSYITPQGWEIPAASKNKLRVGFPSKGGFTQFINSTTDRNTGKIKPTGFCVDVFEAVLEVLQRPASTYQYIPFPITDGVNSRTYNDLVYEIFLKVVYHALSAKNYDMVIGDVTIRANRSNYVDFTLPYTESGVSMIVPIKVDDRKNAWVFMKPLEKGLWLTTFAFFIYTGVVVWILEHRVNKEFRGQPYKQVGMIFWFSFSTLVFAHKEKVISNLSRFVVIVWIFVVLVLQSSYIAGLTSMLTVQQLQPDFTDIHDLLRRGDSVGYKDGSFVAQMLKDMGFKDGNLRNYTSLEGYDEALSKGSKYGGVSAIFDELPYVNLFVAKYCTKYMMVGPTYKTAGFGFALPLGSPLVPLVSRAVLKVREKTLSNISDTWFNQDNCTAQNGAVVTSGRLSLDSFKGLFLIAGLSSTSALIISILRFLYENKGMLASEGSILQKMYAIIRTFDEEKDQSSDKESKKTRDSLEGPGTAAATDDDDDYYFSVTEDDITSNAPSPENFISHEAGVISHDEAGIPAPDIIETTER</sequence>
<feature type="transmembrane region" description="Helical" evidence="18">
    <location>
        <begin position="572"/>
        <end position="590"/>
    </location>
</feature>
<name>A0AA38WVY3_9ASTR</name>
<evidence type="ECO:0000256" key="7">
    <source>
        <dbReference type="ARBA" id="ARBA00022989"/>
    </source>
</evidence>
<dbReference type="PANTHER" id="PTHR34836">
    <property type="entry name" value="OS06G0188250 PROTEIN"/>
    <property type="match status" value="1"/>
</dbReference>
<dbReference type="Pfam" id="PF01094">
    <property type="entry name" value="ANF_receptor"/>
    <property type="match status" value="1"/>
</dbReference>
<dbReference type="InterPro" id="IPR001828">
    <property type="entry name" value="ANF_lig-bd_rcpt"/>
</dbReference>
<feature type="transmembrane region" description="Helical" evidence="18">
    <location>
        <begin position="632"/>
        <end position="651"/>
    </location>
</feature>
<dbReference type="FunFam" id="1.10.287.70:FF:000037">
    <property type="entry name" value="Glutamate receptor"/>
    <property type="match status" value="1"/>
</dbReference>
<proteinExistence type="inferred from homology"/>
<feature type="compositionally biased region" description="Basic and acidic residues" evidence="17">
    <location>
        <begin position="864"/>
        <end position="878"/>
    </location>
</feature>
<evidence type="ECO:0000256" key="16">
    <source>
        <dbReference type="PIRSR" id="PIRSR037090-50"/>
    </source>
</evidence>
<protein>
    <recommendedName>
        <fullName evidence="15">Glutamate receptor</fullName>
    </recommendedName>
</protein>
<evidence type="ECO:0000256" key="18">
    <source>
        <dbReference type="SAM" id="Phobius"/>
    </source>
</evidence>
<dbReference type="InterPro" id="IPR028082">
    <property type="entry name" value="Peripla_BP_I"/>
</dbReference>
<dbReference type="PIRSF" id="PIRSF037090">
    <property type="entry name" value="Iontro_Glu-like_rcpt_pln"/>
    <property type="match status" value="1"/>
</dbReference>
<dbReference type="Pfam" id="PF00060">
    <property type="entry name" value="Lig_chan"/>
    <property type="match status" value="1"/>
</dbReference>
<dbReference type="InterPro" id="IPR015683">
    <property type="entry name" value="Ionotropic_Glu_rcpt"/>
</dbReference>
<dbReference type="Gene3D" id="3.40.50.2300">
    <property type="match status" value="2"/>
</dbReference>
<comment type="caution">
    <text evidence="20">The sequence shown here is derived from an EMBL/GenBank/DDBJ whole genome shotgun (WGS) entry which is preliminary data.</text>
</comment>
<dbReference type="SUPFAM" id="SSF53850">
    <property type="entry name" value="Periplasmic binding protein-like II"/>
    <property type="match status" value="1"/>
</dbReference>
<comment type="function">
    <text evidence="15">Glutamate-gated receptor that probably acts as non-selective cation channel.</text>
</comment>
<keyword evidence="6" id="KW-0732">Signal</keyword>
<evidence type="ECO:0000256" key="8">
    <source>
        <dbReference type="ARBA" id="ARBA00023065"/>
    </source>
</evidence>
<organism evidence="20 21">
    <name type="scientific">Centaurea solstitialis</name>
    <name type="common">yellow star-thistle</name>
    <dbReference type="NCBI Taxonomy" id="347529"/>
    <lineage>
        <taxon>Eukaryota</taxon>
        <taxon>Viridiplantae</taxon>
        <taxon>Streptophyta</taxon>
        <taxon>Embryophyta</taxon>
        <taxon>Tracheophyta</taxon>
        <taxon>Spermatophyta</taxon>
        <taxon>Magnoliopsida</taxon>
        <taxon>eudicotyledons</taxon>
        <taxon>Gunneridae</taxon>
        <taxon>Pentapetalae</taxon>
        <taxon>asterids</taxon>
        <taxon>campanulids</taxon>
        <taxon>Asterales</taxon>
        <taxon>Asteraceae</taxon>
        <taxon>Carduoideae</taxon>
        <taxon>Cardueae</taxon>
        <taxon>Centaureinae</taxon>
        <taxon>Centaurea</taxon>
    </lineage>
</organism>
<dbReference type="FunFam" id="3.40.50.2300:FF:000188">
    <property type="entry name" value="Glutamate receptor"/>
    <property type="match status" value="1"/>
</dbReference>
<evidence type="ECO:0000256" key="12">
    <source>
        <dbReference type="ARBA" id="ARBA00023286"/>
    </source>
</evidence>
<gene>
    <name evidence="20" type="ORF">OSB04_004517</name>
</gene>
<dbReference type="GO" id="GO:0016020">
    <property type="term" value="C:membrane"/>
    <property type="evidence" value="ECO:0007669"/>
    <property type="project" value="UniProtKB-SubCell"/>
</dbReference>
<evidence type="ECO:0000259" key="19">
    <source>
        <dbReference type="SMART" id="SM00079"/>
    </source>
</evidence>
<evidence type="ECO:0000256" key="1">
    <source>
        <dbReference type="ARBA" id="ARBA00004141"/>
    </source>
</evidence>
<feature type="compositionally biased region" description="Acidic residues" evidence="17">
    <location>
        <begin position="887"/>
        <end position="902"/>
    </location>
</feature>
<keyword evidence="8 15" id="KW-0406">Ion transport</keyword>
<evidence type="ECO:0000256" key="3">
    <source>
        <dbReference type="ARBA" id="ARBA00011095"/>
    </source>
</evidence>
<dbReference type="PANTHER" id="PTHR34836:SF1">
    <property type="entry name" value="OS09G0428600 PROTEIN"/>
    <property type="match status" value="1"/>
</dbReference>
<comment type="function">
    <text evidence="14">Glutamate-gated receptor that probably acts as a non-selective cation channel. May be involved in light-signal transduction and calcium homeostasis via the regulation of calcium influx into cells.</text>
</comment>
<dbReference type="FunFam" id="3.40.190.10:FF:000217">
    <property type="entry name" value="Glutamate receptor"/>
    <property type="match status" value="1"/>
</dbReference>
<keyword evidence="4 15" id="KW-0813">Transport</keyword>
<evidence type="ECO:0000256" key="4">
    <source>
        <dbReference type="ARBA" id="ARBA00022448"/>
    </source>
</evidence>
<evidence type="ECO:0000256" key="15">
    <source>
        <dbReference type="PIRNR" id="PIRNR037090"/>
    </source>
</evidence>
<dbReference type="SUPFAM" id="SSF53822">
    <property type="entry name" value="Periplasmic binding protein-like I"/>
    <property type="match status" value="1"/>
</dbReference>
<dbReference type="CDD" id="cd19990">
    <property type="entry name" value="PBP1_GABAb_receptor_plant"/>
    <property type="match status" value="1"/>
</dbReference>
<dbReference type="Gene3D" id="3.40.190.10">
    <property type="entry name" value="Periplasmic binding protein-like II"/>
    <property type="match status" value="1"/>
</dbReference>
<dbReference type="Proteomes" id="UP001172457">
    <property type="component" value="Chromosome 1"/>
</dbReference>
<reference evidence="20" key="1">
    <citation type="submission" date="2023-03" db="EMBL/GenBank/DDBJ databases">
        <title>Chromosome-scale reference genome and RAD-based genetic map of yellow starthistle (Centaurea solstitialis) reveal putative structural variation and QTLs associated with invader traits.</title>
        <authorList>
            <person name="Reatini B."/>
            <person name="Cang F.A."/>
            <person name="Jiang Q."/>
            <person name="Mckibben M.T.W."/>
            <person name="Barker M.S."/>
            <person name="Rieseberg L.H."/>
            <person name="Dlugosch K.M."/>
        </authorList>
    </citation>
    <scope>NUCLEOTIDE SEQUENCE</scope>
    <source>
        <strain evidence="20">CAN-66</strain>
        <tissue evidence="20">Leaf</tissue>
    </source>
</reference>
<feature type="domain" description="Ionotropic glutamate receptor C-terminal" evidence="19">
    <location>
        <begin position="432"/>
        <end position="791"/>
    </location>
</feature>
<comment type="subunit">
    <text evidence="3">May form heteromers.</text>
</comment>
<feature type="transmembrane region" description="Helical" evidence="18">
    <location>
        <begin position="6"/>
        <end position="27"/>
    </location>
</feature>
<evidence type="ECO:0000256" key="2">
    <source>
        <dbReference type="ARBA" id="ARBA00008685"/>
    </source>
</evidence>
<dbReference type="CDD" id="cd13686">
    <property type="entry name" value="GluR_Plant"/>
    <property type="match status" value="1"/>
</dbReference>
<evidence type="ECO:0000256" key="13">
    <source>
        <dbReference type="ARBA" id="ARBA00023303"/>
    </source>
</evidence>
<evidence type="ECO:0000256" key="17">
    <source>
        <dbReference type="SAM" id="MobiDB-lite"/>
    </source>
</evidence>
<feature type="region of interest" description="Disordered" evidence="17">
    <location>
        <begin position="864"/>
        <end position="938"/>
    </location>
</feature>
<dbReference type="InterPro" id="IPR044440">
    <property type="entry name" value="GABAb_receptor_plant_PBP1"/>
</dbReference>
<keyword evidence="11" id="KW-0325">Glycoprotein</keyword>
<feature type="transmembrane region" description="Helical" evidence="18">
    <location>
        <begin position="602"/>
        <end position="620"/>
    </location>
</feature>
<evidence type="ECO:0000313" key="20">
    <source>
        <dbReference type="EMBL" id="KAJ9568551.1"/>
    </source>
</evidence>
<dbReference type="SMART" id="SM00079">
    <property type="entry name" value="PBPe"/>
    <property type="match status" value="1"/>
</dbReference>
<evidence type="ECO:0000256" key="14">
    <source>
        <dbReference type="ARBA" id="ARBA00049638"/>
    </source>
</evidence>
<dbReference type="Gene3D" id="1.10.287.70">
    <property type="match status" value="1"/>
</dbReference>
<evidence type="ECO:0000256" key="10">
    <source>
        <dbReference type="ARBA" id="ARBA00023170"/>
    </source>
</evidence>
<dbReference type="EMBL" id="JARYMX010000001">
    <property type="protein sequence ID" value="KAJ9568551.1"/>
    <property type="molecule type" value="Genomic_DNA"/>
</dbReference>
<keyword evidence="16" id="KW-1015">Disulfide bond</keyword>
<evidence type="ECO:0000256" key="9">
    <source>
        <dbReference type="ARBA" id="ARBA00023136"/>
    </source>
</evidence>
<accession>A0AA38WVY3</accession>
<dbReference type="AlphaFoldDB" id="A0AA38WVY3"/>
<comment type="subcellular location">
    <subcellularLocation>
        <location evidence="1">Membrane</location>
        <topology evidence="1">Multi-pass membrane protein</topology>
    </subcellularLocation>
</comment>
<keyword evidence="7 18" id="KW-1133">Transmembrane helix</keyword>
<feature type="transmembrane region" description="Helical" evidence="18">
    <location>
        <begin position="815"/>
        <end position="836"/>
    </location>
</feature>
<evidence type="ECO:0000256" key="11">
    <source>
        <dbReference type="ARBA" id="ARBA00023180"/>
    </source>
</evidence>
<dbReference type="InterPro" id="IPR001320">
    <property type="entry name" value="Iontro_rcpt_C"/>
</dbReference>
<dbReference type="InterPro" id="IPR017103">
    <property type="entry name" value="Iontropic_Glu_rcpt_pln"/>
</dbReference>
<comment type="similarity">
    <text evidence="2 15">Belongs to the glutamate-gated ion channel (TC 1.A.10.1) family.</text>
</comment>
<feature type="disulfide bond" evidence="16">
    <location>
        <begin position="740"/>
        <end position="794"/>
    </location>
</feature>
<keyword evidence="9 15" id="KW-0472">Membrane</keyword>
<keyword evidence="21" id="KW-1185">Reference proteome</keyword>
<evidence type="ECO:0000313" key="21">
    <source>
        <dbReference type="Proteomes" id="UP001172457"/>
    </source>
</evidence>
<evidence type="ECO:0000256" key="5">
    <source>
        <dbReference type="ARBA" id="ARBA00022692"/>
    </source>
</evidence>